<evidence type="ECO:0000256" key="4">
    <source>
        <dbReference type="ARBA" id="ARBA00022692"/>
    </source>
</evidence>
<dbReference type="AlphaFoldDB" id="A0AAD8DTD7"/>
<dbReference type="EMBL" id="JARGEI010000012">
    <property type="protein sequence ID" value="KAJ8722368.1"/>
    <property type="molecule type" value="Genomic_DNA"/>
</dbReference>
<feature type="transmembrane region" description="Helical" evidence="8">
    <location>
        <begin position="172"/>
        <end position="194"/>
    </location>
</feature>
<feature type="transmembrane region" description="Helical" evidence="8">
    <location>
        <begin position="214"/>
        <end position="235"/>
    </location>
</feature>
<feature type="transmembrane region" description="Helical" evidence="8">
    <location>
        <begin position="136"/>
        <end position="160"/>
    </location>
</feature>
<evidence type="ECO:0000313" key="10">
    <source>
        <dbReference type="Proteomes" id="UP001231518"/>
    </source>
</evidence>
<keyword evidence="5 8" id="KW-1133">Transmembrane helix</keyword>
<evidence type="ECO:0000256" key="1">
    <source>
        <dbReference type="ARBA" id="ARBA00004141"/>
    </source>
</evidence>
<dbReference type="Pfam" id="PF00230">
    <property type="entry name" value="MIP"/>
    <property type="match status" value="1"/>
</dbReference>
<protein>
    <submittedName>
        <fullName evidence="9">Uncharacterized protein</fullName>
    </submittedName>
</protein>
<evidence type="ECO:0000256" key="2">
    <source>
        <dbReference type="ARBA" id="ARBA00006175"/>
    </source>
</evidence>
<dbReference type="PRINTS" id="PR00783">
    <property type="entry name" value="MINTRINSICP"/>
</dbReference>
<evidence type="ECO:0000313" key="9">
    <source>
        <dbReference type="EMBL" id="KAJ8722368.1"/>
    </source>
</evidence>
<comment type="caution">
    <text evidence="9">The sequence shown here is derived from an EMBL/GenBank/DDBJ whole genome shotgun (WGS) entry which is preliminary data.</text>
</comment>
<organism evidence="9 10">
    <name type="scientific">Mythimna separata</name>
    <name type="common">Oriental armyworm</name>
    <name type="synonym">Pseudaletia separata</name>
    <dbReference type="NCBI Taxonomy" id="271217"/>
    <lineage>
        <taxon>Eukaryota</taxon>
        <taxon>Metazoa</taxon>
        <taxon>Ecdysozoa</taxon>
        <taxon>Arthropoda</taxon>
        <taxon>Hexapoda</taxon>
        <taxon>Insecta</taxon>
        <taxon>Pterygota</taxon>
        <taxon>Neoptera</taxon>
        <taxon>Endopterygota</taxon>
        <taxon>Lepidoptera</taxon>
        <taxon>Glossata</taxon>
        <taxon>Ditrysia</taxon>
        <taxon>Noctuoidea</taxon>
        <taxon>Noctuidae</taxon>
        <taxon>Noctuinae</taxon>
        <taxon>Hadenini</taxon>
        <taxon>Mythimna</taxon>
    </lineage>
</organism>
<dbReference type="PROSITE" id="PS00221">
    <property type="entry name" value="MIP"/>
    <property type="match status" value="1"/>
</dbReference>
<keyword evidence="6 8" id="KW-0472">Membrane</keyword>
<dbReference type="Gene3D" id="1.20.1080.10">
    <property type="entry name" value="Glycerol uptake facilitator protein"/>
    <property type="match status" value="1"/>
</dbReference>
<dbReference type="InterPro" id="IPR023271">
    <property type="entry name" value="Aquaporin-like"/>
</dbReference>
<keyword evidence="3 7" id="KW-0813">Transport</keyword>
<dbReference type="InterPro" id="IPR034294">
    <property type="entry name" value="Aquaporin_transptr"/>
</dbReference>
<dbReference type="GO" id="GO:0015267">
    <property type="term" value="F:channel activity"/>
    <property type="evidence" value="ECO:0007669"/>
    <property type="project" value="InterPro"/>
</dbReference>
<feature type="transmembrane region" description="Helical" evidence="8">
    <location>
        <begin position="55"/>
        <end position="75"/>
    </location>
</feature>
<dbReference type="InterPro" id="IPR000425">
    <property type="entry name" value="MIP"/>
</dbReference>
<comment type="similarity">
    <text evidence="2 7">Belongs to the MIP/aquaporin (TC 1.A.8) family.</text>
</comment>
<feature type="transmembrane region" description="Helical" evidence="8">
    <location>
        <begin position="96"/>
        <end position="116"/>
    </location>
</feature>
<accession>A0AAD8DTD7</accession>
<reference evidence="9" key="1">
    <citation type="submission" date="2023-03" db="EMBL/GenBank/DDBJ databases">
        <title>Chromosome-level genomes of two armyworms, Mythimna separata and Mythimna loreyi, provide insights into the biosynthesis and reception of sex pheromones.</title>
        <authorList>
            <person name="Zhao H."/>
        </authorList>
    </citation>
    <scope>NUCLEOTIDE SEQUENCE</scope>
    <source>
        <strain evidence="9">BeijingLab</strain>
        <tissue evidence="9">Pupa</tissue>
    </source>
</reference>
<feature type="transmembrane region" description="Helical" evidence="8">
    <location>
        <begin position="21"/>
        <end position="43"/>
    </location>
</feature>
<dbReference type="Proteomes" id="UP001231518">
    <property type="component" value="Chromosome 15"/>
</dbReference>
<evidence type="ECO:0000256" key="8">
    <source>
        <dbReference type="SAM" id="Phobius"/>
    </source>
</evidence>
<evidence type="ECO:0000256" key="3">
    <source>
        <dbReference type="ARBA" id="ARBA00022448"/>
    </source>
</evidence>
<dbReference type="InterPro" id="IPR022357">
    <property type="entry name" value="MIP_CS"/>
</dbReference>
<gene>
    <name evidence="9" type="ORF">PYW07_003548</name>
</gene>
<evidence type="ECO:0000256" key="6">
    <source>
        <dbReference type="ARBA" id="ARBA00023136"/>
    </source>
</evidence>
<evidence type="ECO:0000256" key="5">
    <source>
        <dbReference type="ARBA" id="ARBA00022989"/>
    </source>
</evidence>
<proteinExistence type="inferred from homology"/>
<dbReference type="PANTHER" id="PTHR19139">
    <property type="entry name" value="AQUAPORIN TRANSPORTER"/>
    <property type="match status" value="1"/>
</dbReference>
<keyword evidence="4 7" id="KW-0812">Transmembrane</keyword>
<evidence type="ECO:0000256" key="7">
    <source>
        <dbReference type="RuleBase" id="RU000477"/>
    </source>
</evidence>
<comment type="subcellular location">
    <subcellularLocation>
        <location evidence="1">Membrane</location>
        <topology evidence="1">Multi-pass membrane protein</topology>
    </subcellularLocation>
</comment>
<keyword evidence="10" id="KW-1185">Reference proteome</keyword>
<name>A0AAD8DTD7_MYTSE</name>
<dbReference type="SUPFAM" id="SSF81338">
    <property type="entry name" value="Aquaporin-like"/>
    <property type="match status" value="1"/>
</dbReference>
<sequence>MPTDERESAGVAAWLRRWWRALLAELLATALLVWLGVAAMMPVRGTQHVMLAHPAMAFGFVVVGNACAFGPASGAHMNPAVTLAALLYGRLGALPALGYLLAQMLGAVLGFGALLATTPAAAAASPLGCTLPAPGVSALAAAVLEAALTGVLVLACCGLWRAHDDARPDPAAPIKLGLVVAGLVYAGGHATGASINPARSFAPALLHGHWDYQWVYWTGPLGGAALAALLHRWVLSPLAVRAPRAEHDLPLNDKLDPA</sequence>
<dbReference type="PANTHER" id="PTHR19139:SF270">
    <property type="entry name" value="ENTOMOGLYCEROPORIN 1-RELATED"/>
    <property type="match status" value="1"/>
</dbReference>
<dbReference type="GO" id="GO:0005886">
    <property type="term" value="C:plasma membrane"/>
    <property type="evidence" value="ECO:0007669"/>
    <property type="project" value="TreeGrafter"/>
</dbReference>